<dbReference type="Gene3D" id="3.90.226.10">
    <property type="entry name" value="2-enoyl-CoA Hydratase, Chain A, domain 1"/>
    <property type="match status" value="2"/>
</dbReference>
<evidence type="ECO:0000256" key="5">
    <source>
        <dbReference type="ARBA" id="ARBA00031404"/>
    </source>
</evidence>
<dbReference type="InterPro" id="IPR011762">
    <property type="entry name" value="COA_CT_N"/>
</dbReference>
<comment type="catalytic activity">
    <reaction evidence="6">
        <text>3-methylbut-2-enoyl-CoA + hydrogencarbonate + ATP = 3-methyl-(2E)-glutaconyl-CoA + ADP + phosphate + H(+)</text>
        <dbReference type="Rhea" id="RHEA:13589"/>
        <dbReference type="ChEBI" id="CHEBI:15378"/>
        <dbReference type="ChEBI" id="CHEBI:17544"/>
        <dbReference type="ChEBI" id="CHEBI:30616"/>
        <dbReference type="ChEBI" id="CHEBI:43474"/>
        <dbReference type="ChEBI" id="CHEBI:57344"/>
        <dbReference type="ChEBI" id="CHEBI:57346"/>
        <dbReference type="ChEBI" id="CHEBI:456216"/>
        <dbReference type="EC" id="6.4.1.4"/>
    </reaction>
</comment>
<organism evidence="8 9">
    <name type="scientific">Macrostomum lignano</name>
    <dbReference type="NCBI Taxonomy" id="282301"/>
    <lineage>
        <taxon>Eukaryota</taxon>
        <taxon>Metazoa</taxon>
        <taxon>Spiralia</taxon>
        <taxon>Lophotrochozoa</taxon>
        <taxon>Platyhelminthes</taxon>
        <taxon>Rhabditophora</taxon>
        <taxon>Macrostomorpha</taxon>
        <taxon>Macrostomida</taxon>
        <taxon>Macrostomidae</taxon>
        <taxon>Macrostomum</taxon>
    </lineage>
</organism>
<dbReference type="Proteomes" id="UP000215902">
    <property type="component" value="Unassembled WGS sequence"/>
</dbReference>
<dbReference type="STRING" id="282301.A0A267GWU0"/>
<dbReference type="InterPro" id="IPR045190">
    <property type="entry name" value="MCCB/AccD1-like"/>
</dbReference>
<feature type="non-terminal residue" evidence="8">
    <location>
        <position position="1"/>
    </location>
</feature>
<protein>
    <recommendedName>
        <fullName evidence="2">methylcrotonoyl-CoA carboxylase</fullName>
        <ecNumber evidence="2">6.4.1.4</ecNumber>
    </recommendedName>
    <alternativeName>
        <fullName evidence="5">3-methylcrotonyl-CoA carboxylase 2</fullName>
    </alternativeName>
    <alternativeName>
        <fullName evidence="3">3-methylcrotonyl-CoA carboxylase non-biotin-containing subunit</fullName>
    </alternativeName>
    <alternativeName>
        <fullName evidence="4">3-methylcrotonyl-CoA:carbon dioxide ligase subunit beta</fullName>
    </alternativeName>
</protein>
<dbReference type="GO" id="GO:1905202">
    <property type="term" value="C:methylcrotonoyl-CoA carboxylase complex"/>
    <property type="evidence" value="ECO:0007669"/>
    <property type="project" value="TreeGrafter"/>
</dbReference>
<name>A0A267GWU0_9PLAT</name>
<dbReference type="GO" id="GO:0005739">
    <property type="term" value="C:mitochondrion"/>
    <property type="evidence" value="ECO:0007669"/>
    <property type="project" value="TreeGrafter"/>
</dbReference>
<dbReference type="InterPro" id="IPR034733">
    <property type="entry name" value="AcCoA_carboxyl_beta"/>
</dbReference>
<accession>A0A267GWU0</accession>
<dbReference type="PANTHER" id="PTHR22855:SF47">
    <property type="entry name" value="METHYLCROTONOYL-COA CARBOXYLASE"/>
    <property type="match status" value="1"/>
</dbReference>
<dbReference type="SUPFAM" id="SSF52096">
    <property type="entry name" value="ClpP/crotonase"/>
    <property type="match status" value="2"/>
</dbReference>
<evidence type="ECO:0000256" key="6">
    <source>
        <dbReference type="ARBA" id="ARBA00052347"/>
    </source>
</evidence>
<dbReference type="PROSITE" id="PS50980">
    <property type="entry name" value="COA_CT_NTER"/>
    <property type="match status" value="1"/>
</dbReference>
<dbReference type="OrthoDB" id="439921at2759"/>
<dbReference type="GO" id="GO:0004485">
    <property type="term" value="F:methylcrotonoyl-CoA carboxylase activity"/>
    <property type="evidence" value="ECO:0007669"/>
    <property type="project" value="UniProtKB-EC"/>
</dbReference>
<evidence type="ECO:0000256" key="3">
    <source>
        <dbReference type="ARBA" id="ARBA00031109"/>
    </source>
</evidence>
<evidence type="ECO:0000313" key="9">
    <source>
        <dbReference type="Proteomes" id="UP000215902"/>
    </source>
</evidence>
<comment type="caution">
    <text evidence="8">The sequence shown here is derived from an EMBL/GenBank/DDBJ whole genome shotgun (WGS) entry which is preliminary data.</text>
</comment>
<sequence length="540" mass="57390">ARMRTTRPLRALLGSPLAKLQLGGLAEAAAEMRRLQAALDALEAEASAGGGPRGHQRHCSVNKKVAPRQRLRMLFDSGKFCEINRLAGHGMPYGTVPAAGSITAFGRISDRLCIAAANDATVKGGTLYPIGVKKMLRLQELSGTCRIPIVYLVDSGGAFLPLQSEIFPDAQHGGRTFFNEATLNARGVAQLALVLGSSTAGGAYVPTMCDQVVMVDRIGHVFLGGPPLVQAALGEVVSADELGGAALHSHTSGCSDHFAGDEAEGFRLMREIAGTLPRPPPPPPAEPPADPMFPGAELASLGLNLLPREGEARRIGLLNILARLLDSSQLLEFKPTFSHGLVCGFGRICGRTVGLMGSWTRLGEKDAVKGAHFLELCGHRGLPLVSLVHTELDLPEPAGSEALAESAAACLRAKARMMALSAAFPLPRLSLIVGDAAGCDYFLMGGRCMSPDFLLAWPNGRLSERLDAAEPGADAFKAAGQLWIDDVIRPAETRLQLDRLLRLSLHYSGLPVHSAGPVARQQQHSGSRPTYWQSYPILRM</sequence>
<reference evidence="8 9" key="1">
    <citation type="submission" date="2017-06" db="EMBL/GenBank/DDBJ databases">
        <title>A platform for efficient transgenesis in Macrostomum lignano, a flatworm model organism for stem cell research.</title>
        <authorList>
            <person name="Berezikov E."/>
        </authorList>
    </citation>
    <scope>NUCLEOTIDE SEQUENCE [LARGE SCALE GENOMIC DNA]</scope>
    <source>
        <strain evidence="8">DV1</strain>
        <tissue evidence="8">Whole organism</tissue>
    </source>
</reference>
<gene>
    <name evidence="8" type="ORF">BOX15_Mlig021687g1</name>
</gene>
<feature type="domain" description="CoA carboxyltransferase N-terminal" evidence="7">
    <location>
        <begin position="32"/>
        <end position="288"/>
    </location>
</feature>
<dbReference type="EMBL" id="NIVC01000108">
    <property type="protein sequence ID" value="PAA90508.1"/>
    <property type="molecule type" value="Genomic_DNA"/>
</dbReference>
<dbReference type="UniPathway" id="UPA00363">
    <property type="reaction ID" value="UER00861"/>
</dbReference>
<evidence type="ECO:0000313" key="8">
    <source>
        <dbReference type="EMBL" id="PAA90508.1"/>
    </source>
</evidence>
<dbReference type="Pfam" id="PF01039">
    <property type="entry name" value="Carboxyl_trans"/>
    <property type="match status" value="1"/>
</dbReference>
<comment type="pathway">
    <text evidence="1">Amino-acid degradation; L-leucine degradation; (S)-3-hydroxy-3-methylglutaryl-CoA from 3-isovaleryl-CoA: step 2/3.</text>
</comment>
<keyword evidence="9" id="KW-1185">Reference proteome</keyword>
<dbReference type="GO" id="GO:0006552">
    <property type="term" value="P:L-leucine catabolic process"/>
    <property type="evidence" value="ECO:0007669"/>
    <property type="project" value="UniProtKB-UniPathway"/>
</dbReference>
<evidence type="ECO:0000256" key="2">
    <source>
        <dbReference type="ARBA" id="ARBA00026116"/>
    </source>
</evidence>
<dbReference type="AlphaFoldDB" id="A0A267GWU0"/>
<proteinExistence type="predicted"/>
<dbReference type="PANTHER" id="PTHR22855">
    <property type="entry name" value="ACETYL, PROPIONYL, PYRUVATE, AND GLUTACONYL CARBOXYLASE-RELATED"/>
    <property type="match status" value="1"/>
</dbReference>
<evidence type="ECO:0000256" key="1">
    <source>
        <dbReference type="ARBA" id="ARBA00025711"/>
    </source>
</evidence>
<evidence type="ECO:0000256" key="4">
    <source>
        <dbReference type="ARBA" id="ARBA00031237"/>
    </source>
</evidence>
<dbReference type="EC" id="6.4.1.4" evidence="2"/>
<dbReference type="InterPro" id="IPR029045">
    <property type="entry name" value="ClpP/crotonase-like_dom_sf"/>
</dbReference>
<evidence type="ECO:0000259" key="7">
    <source>
        <dbReference type="PROSITE" id="PS50980"/>
    </source>
</evidence>